<gene>
    <name evidence="3" type="ORF">SAMN05216362_12012</name>
</gene>
<keyword evidence="1" id="KW-1133">Transmembrane helix</keyword>
<keyword evidence="4" id="KW-1185">Reference proteome</keyword>
<dbReference type="InterPro" id="IPR009936">
    <property type="entry name" value="DUF1468"/>
</dbReference>
<dbReference type="Pfam" id="PF07331">
    <property type="entry name" value="TctB"/>
    <property type="match status" value="1"/>
</dbReference>
<feature type="domain" description="DUF1468" evidence="2">
    <location>
        <begin position="18"/>
        <end position="170"/>
    </location>
</feature>
<sequence>MSLYYPFHKEATTLGEIIMGLLLILLSLLIYTHSDDLPSMNESQLDAGSFPQIIAILLGILSLLLVLTKTIKLIKERQAQDESPKSIKKALIDLYQEHKLVLLILSVLFIYIVLVQVIGFIISSIAFMIVTALIIGPKTKKDIILISSIAVILTVGLYMFFQEILKVRFPTGLFF</sequence>
<accession>A0A1H9HMT7</accession>
<feature type="transmembrane region" description="Helical" evidence="1">
    <location>
        <begin position="100"/>
        <end position="131"/>
    </location>
</feature>
<name>A0A1H9HMT7_9BACI</name>
<proteinExistence type="predicted"/>
<feature type="transmembrane region" description="Helical" evidence="1">
    <location>
        <begin position="12"/>
        <end position="30"/>
    </location>
</feature>
<dbReference type="EMBL" id="FOES01000020">
    <property type="protein sequence ID" value="SEQ63651.1"/>
    <property type="molecule type" value="Genomic_DNA"/>
</dbReference>
<evidence type="ECO:0000313" key="3">
    <source>
        <dbReference type="EMBL" id="SEQ63651.1"/>
    </source>
</evidence>
<reference evidence="3 4" key="1">
    <citation type="submission" date="2016-10" db="EMBL/GenBank/DDBJ databases">
        <authorList>
            <person name="de Groot N.N."/>
        </authorList>
    </citation>
    <scope>NUCLEOTIDE SEQUENCE [LARGE SCALE GENOMIC DNA]</scope>
    <source>
        <strain evidence="3 4">DSM 21633</strain>
    </source>
</reference>
<evidence type="ECO:0000313" key="4">
    <source>
        <dbReference type="Proteomes" id="UP000199427"/>
    </source>
</evidence>
<dbReference type="Proteomes" id="UP000199427">
    <property type="component" value="Unassembled WGS sequence"/>
</dbReference>
<evidence type="ECO:0000256" key="1">
    <source>
        <dbReference type="SAM" id="Phobius"/>
    </source>
</evidence>
<keyword evidence="1" id="KW-0812">Transmembrane</keyword>
<dbReference type="AlphaFoldDB" id="A0A1H9HMT7"/>
<keyword evidence="1" id="KW-0472">Membrane</keyword>
<feature type="transmembrane region" description="Helical" evidence="1">
    <location>
        <begin position="143"/>
        <end position="161"/>
    </location>
</feature>
<organism evidence="3 4">
    <name type="scientific">Piscibacillus halophilus</name>
    <dbReference type="NCBI Taxonomy" id="571933"/>
    <lineage>
        <taxon>Bacteria</taxon>
        <taxon>Bacillati</taxon>
        <taxon>Bacillota</taxon>
        <taxon>Bacilli</taxon>
        <taxon>Bacillales</taxon>
        <taxon>Bacillaceae</taxon>
        <taxon>Piscibacillus</taxon>
    </lineage>
</organism>
<feature type="transmembrane region" description="Helical" evidence="1">
    <location>
        <begin position="50"/>
        <end position="68"/>
    </location>
</feature>
<evidence type="ECO:0000259" key="2">
    <source>
        <dbReference type="Pfam" id="PF07331"/>
    </source>
</evidence>
<dbReference type="STRING" id="571933.SAMN05216362_12012"/>
<protein>
    <submittedName>
        <fullName evidence="3">Tripartite tricarboxylate transporter TctB family protein</fullName>
    </submittedName>
</protein>